<protein>
    <submittedName>
        <fullName evidence="1">Uncharacterized protein</fullName>
    </submittedName>
</protein>
<dbReference type="Proteomes" id="UP001055811">
    <property type="component" value="Linkage Group LG06"/>
</dbReference>
<organism evidence="1 2">
    <name type="scientific">Cichorium intybus</name>
    <name type="common">Chicory</name>
    <dbReference type="NCBI Taxonomy" id="13427"/>
    <lineage>
        <taxon>Eukaryota</taxon>
        <taxon>Viridiplantae</taxon>
        <taxon>Streptophyta</taxon>
        <taxon>Embryophyta</taxon>
        <taxon>Tracheophyta</taxon>
        <taxon>Spermatophyta</taxon>
        <taxon>Magnoliopsida</taxon>
        <taxon>eudicotyledons</taxon>
        <taxon>Gunneridae</taxon>
        <taxon>Pentapetalae</taxon>
        <taxon>asterids</taxon>
        <taxon>campanulids</taxon>
        <taxon>Asterales</taxon>
        <taxon>Asteraceae</taxon>
        <taxon>Cichorioideae</taxon>
        <taxon>Cichorieae</taxon>
        <taxon>Cichoriinae</taxon>
        <taxon>Cichorium</taxon>
    </lineage>
</organism>
<gene>
    <name evidence="1" type="ORF">L2E82_32174</name>
</gene>
<reference evidence="2" key="1">
    <citation type="journal article" date="2022" name="Mol. Ecol. Resour.">
        <title>The genomes of chicory, endive, great burdock and yacon provide insights into Asteraceae palaeo-polyploidization history and plant inulin production.</title>
        <authorList>
            <person name="Fan W."/>
            <person name="Wang S."/>
            <person name="Wang H."/>
            <person name="Wang A."/>
            <person name="Jiang F."/>
            <person name="Liu H."/>
            <person name="Zhao H."/>
            <person name="Xu D."/>
            <person name="Zhang Y."/>
        </authorList>
    </citation>
    <scope>NUCLEOTIDE SEQUENCE [LARGE SCALE GENOMIC DNA]</scope>
    <source>
        <strain evidence="2">cv. Punajuju</strain>
    </source>
</reference>
<evidence type="ECO:0000313" key="2">
    <source>
        <dbReference type="Proteomes" id="UP001055811"/>
    </source>
</evidence>
<evidence type="ECO:0000313" key="1">
    <source>
        <dbReference type="EMBL" id="KAI3721168.1"/>
    </source>
</evidence>
<keyword evidence="2" id="KW-1185">Reference proteome</keyword>
<reference evidence="1 2" key="2">
    <citation type="journal article" date="2022" name="Mol. Ecol. Resour.">
        <title>The genomes of chicory, endive, great burdock and yacon provide insights into Asteraceae paleo-polyploidization history and plant inulin production.</title>
        <authorList>
            <person name="Fan W."/>
            <person name="Wang S."/>
            <person name="Wang H."/>
            <person name="Wang A."/>
            <person name="Jiang F."/>
            <person name="Liu H."/>
            <person name="Zhao H."/>
            <person name="Xu D."/>
            <person name="Zhang Y."/>
        </authorList>
    </citation>
    <scope>NUCLEOTIDE SEQUENCE [LARGE SCALE GENOMIC DNA]</scope>
    <source>
        <strain evidence="2">cv. Punajuju</strain>
        <tissue evidence="1">Leaves</tissue>
    </source>
</reference>
<proteinExistence type="predicted"/>
<sequence length="192" mass="21610">MTTSKTIVLQIDQFCNCEGHVQQVKDTFCALGGVKLLKMDPEIGKFTISTTKHPDAIKYALERAFSKKKVILFENPKHQSQPRSIHNHQNVIINNNHIYQVTPPRTTNFDDMARALATISHVQGLQSVEITNMKLNFNNSEDRPTSRRSKPASNARHACTTLTAMPSAPQEPVPRRRNARALVHHTSTTTMN</sequence>
<dbReference type="EMBL" id="CM042014">
    <property type="protein sequence ID" value="KAI3721168.1"/>
    <property type="molecule type" value="Genomic_DNA"/>
</dbReference>
<accession>A0ACB9BGH4</accession>
<name>A0ACB9BGH4_CICIN</name>
<comment type="caution">
    <text evidence="1">The sequence shown here is derived from an EMBL/GenBank/DDBJ whole genome shotgun (WGS) entry which is preliminary data.</text>
</comment>